<dbReference type="GO" id="GO:0005524">
    <property type="term" value="F:ATP binding"/>
    <property type="evidence" value="ECO:0007669"/>
    <property type="project" value="UniProtKB-KW"/>
</dbReference>
<evidence type="ECO:0000313" key="5">
    <source>
        <dbReference type="EMBL" id="TQM11015.1"/>
    </source>
</evidence>
<dbReference type="Pfam" id="PF00005">
    <property type="entry name" value="ABC_tran"/>
    <property type="match status" value="1"/>
</dbReference>
<comment type="caution">
    <text evidence="5">The sequence shown here is derived from an EMBL/GenBank/DDBJ whole genome shotgun (WGS) entry which is preliminary data.</text>
</comment>
<dbReference type="AlphaFoldDB" id="A0A543DNZ3"/>
<evidence type="ECO:0000256" key="2">
    <source>
        <dbReference type="ARBA" id="ARBA00022741"/>
    </source>
</evidence>
<dbReference type="RefSeq" id="WP_246106583.1">
    <property type="nucleotide sequence ID" value="NZ_VFPA01000002.1"/>
</dbReference>
<sequence length="284" mass="31273">MRVSESTGQQLREADGHGVGLGVRLDDVCVVYATKDGEGVEAVRSAEGHIADGRFVSLIGPSGCGKSTLLDVVGGLRTPVRGGVSIDGEPVTGPRRDTAMVFQEDSTLHWRTVLSNVAFGLEIAGVGRKEREAAARDMINLVGLKGFEHRHPRELSGGMKQRVAIARALLLDPRILLMDEPFGALDQQTRMFIGRELLRVWDETRKSVLFVTHDIQEAVYLSDEVWIMSARPSHIMEKIVVDLDRPRGPETLTSLRFHELTSQVWELLRAESEKVLDASGELTA</sequence>
<dbReference type="InterPro" id="IPR003593">
    <property type="entry name" value="AAA+_ATPase"/>
</dbReference>
<proteinExistence type="predicted"/>
<keyword evidence="3 5" id="KW-0067">ATP-binding</keyword>
<dbReference type="PANTHER" id="PTHR42788:SF13">
    <property type="entry name" value="ALIPHATIC SULFONATES IMPORT ATP-BINDING PROTEIN SSUB"/>
    <property type="match status" value="1"/>
</dbReference>
<evidence type="ECO:0000256" key="1">
    <source>
        <dbReference type="ARBA" id="ARBA00022448"/>
    </source>
</evidence>
<dbReference type="SUPFAM" id="SSF52540">
    <property type="entry name" value="P-loop containing nucleoside triphosphate hydrolases"/>
    <property type="match status" value="1"/>
</dbReference>
<dbReference type="PANTHER" id="PTHR42788">
    <property type="entry name" value="TAURINE IMPORT ATP-BINDING PROTEIN-RELATED"/>
    <property type="match status" value="1"/>
</dbReference>
<keyword evidence="2" id="KW-0547">Nucleotide-binding</keyword>
<dbReference type="InterPro" id="IPR027417">
    <property type="entry name" value="P-loop_NTPase"/>
</dbReference>
<name>A0A543DNZ3_9PSEU</name>
<feature type="domain" description="ABC transporter" evidence="4">
    <location>
        <begin position="23"/>
        <end position="255"/>
    </location>
</feature>
<dbReference type="InterPro" id="IPR003439">
    <property type="entry name" value="ABC_transporter-like_ATP-bd"/>
</dbReference>
<dbReference type="CDD" id="cd03293">
    <property type="entry name" value="ABC_NrtD_SsuB_transporters"/>
    <property type="match status" value="1"/>
</dbReference>
<accession>A0A543DNZ3</accession>
<dbReference type="Proteomes" id="UP000315677">
    <property type="component" value="Unassembled WGS sequence"/>
</dbReference>
<evidence type="ECO:0000313" key="6">
    <source>
        <dbReference type="Proteomes" id="UP000315677"/>
    </source>
</evidence>
<keyword evidence="1" id="KW-0813">Transport</keyword>
<protein>
    <submittedName>
        <fullName evidence="5">NitT/TauT family transport system ATP-binding protein</fullName>
    </submittedName>
</protein>
<gene>
    <name evidence="5" type="ORF">FB558_3546</name>
</gene>
<dbReference type="InterPro" id="IPR017871">
    <property type="entry name" value="ABC_transporter-like_CS"/>
</dbReference>
<organism evidence="5 6">
    <name type="scientific">Pseudonocardia kunmingensis</name>
    <dbReference type="NCBI Taxonomy" id="630975"/>
    <lineage>
        <taxon>Bacteria</taxon>
        <taxon>Bacillati</taxon>
        <taxon>Actinomycetota</taxon>
        <taxon>Actinomycetes</taxon>
        <taxon>Pseudonocardiales</taxon>
        <taxon>Pseudonocardiaceae</taxon>
        <taxon>Pseudonocardia</taxon>
    </lineage>
</organism>
<dbReference type="Gene3D" id="3.40.50.300">
    <property type="entry name" value="P-loop containing nucleotide triphosphate hydrolases"/>
    <property type="match status" value="1"/>
</dbReference>
<reference evidence="5 6" key="1">
    <citation type="submission" date="2019-06" db="EMBL/GenBank/DDBJ databases">
        <title>Sequencing the genomes of 1000 actinobacteria strains.</title>
        <authorList>
            <person name="Klenk H.-P."/>
        </authorList>
    </citation>
    <scope>NUCLEOTIDE SEQUENCE [LARGE SCALE GENOMIC DNA]</scope>
    <source>
        <strain evidence="5 6">DSM 45301</strain>
    </source>
</reference>
<dbReference type="PROSITE" id="PS50893">
    <property type="entry name" value="ABC_TRANSPORTER_2"/>
    <property type="match status" value="1"/>
</dbReference>
<dbReference type="SMART" id="SM00382">
    <property type="entry name" value="AAA"/>
    <property type="match status" value="1"/>
</dbReference>
<dbReference type="InterPro" id="IPR050166">
    <property type="entry name" value="ABC_transporter_ATP-bind"/>
</dbReference>
<dbReference type="GO" id="GO:0016887">
    <property type="term" value="F:ATP hydrolysis activity"/>
    <property type="evidence" value="ECO:0007669"/>
    <property type="project" value="InterPro"/>
</dbReference>
<keyword evidence="6" id="KW-1185">Reference proteome</keyword>
<evidence type="ECO:0000256" key="3">
    <source>
        <dbReference type="ARBA" id="ARBA00022840"/>
    </source>
</evidence>
<dbReference type="PROSITE" id="PS00211">
    <property type="entry name" value="ABC_TRANSPORTER_1"/>
    <property type="match status" value="1"/>
</dbReference>
<dbReference type="EMBL" id="VFPA01000002">
    <property type="protein sequence ID" value="TQM11015.1"/>
    <property type="molecule type" value="Genomic_DNA"/>
</dbReference>
<evidence type="ECO:0000259" key="4">
    <source>
        <dbReference type="PROSITE" id="PS50893"/>
    </source>
</evidence>